<dbReference type="GO" id="GO:0006417">
    <property type="term" value="P:regulation of translation"/>
    <property type="evidence" value="ECO:0007669"/>
    <property type="project" value="TreeGrafter"/>
</dbReference>
<evidence type="ECO:0000256" key="4">
    <source>
        <dbReference type="ARBA" id="ARBA00022692"/>
    </source>
</evidence>
<proteinExistence type="predicted"/>
<evidence type="ECO:0000256" key="11">
    <source>
        <dbReference type="SAM" id="MobiDB-lite"/>
    </source>
</evidence>
<organism evidence="14 15">
    <name type="scientific">Rothia koreensis</name>
    <dbReference type="NCBI Taxonomy" id="592378"/>
    <lineage>
        <taxon>Bacteria</taxon>
        <taxon>Bacillati</taxon>
        <taxon>Actinomycetota</taxon>
        <taxon>Actinomycetes</taxon>
        <taxon>Micrococcales</taxon>
        <taxon>Micrococcaceae</taxon>
        <taxon>Rothia</taxon>
    </lineage>
</organism>
<feature type="domain" description="Anti-sigma K factor RskA C-terminal" evidence="13">
    <location>
        <begin position="110"/>
        <end position="264"/>
    </location>
</feature>
<evidence type="ECO:0000256" key="6">
    <source>
        <dbReference type="ARBA" id="ARBA00023015"/>
    </source>
</evidence>
<sequence length="273" mass="28471">MKSDENAVDDAAAYSLHALDPEENERFEARAGRAEKDLAAEWALVGARLGKAVAPEEPPARLKENLMRQVAQTEQVDPSAPPKPAGSSKAPASGARGRARRRWGMVPVTVAAACAVLAVVAGVWGMDQKRQADETRSALSAAESESGSKTESPSILDQISSASDVSLAKGNMDGANISVMYSASHNMAGVSTSDMPPLPEGKVYMLWLLDKDHNVVGSGSISGGTNGEGQNAGVDLTTMTDQDLSSVAAFGITVENRDAKAPTGDPFMLESDS</sequence>
<dbReference type="GO" id="GO:0005886">
    <property type="term" value="C:plasma membrane"/>
    <property type="evidence" value="ECO:0007669"/>
    <property type="project" value="UniProtKB-SubCell"/>
</dbReference>
<evidence type="ECO:0000256" key="12">
    <source>
        <dbReference type="SAM" id="Phobius"/>
    </source>
</evidence>
<dbReference type="RefSeq" id="WP_129314264.1">
    <property type="nucleotide sequence ID" value="NZ_NOIQ01000001.1"/>
</dbReference>
<evidence type="ECO:0000256" key="1">
    <source>
        <dbReference type="ARBA" id="ARBA00004167"/>
    </source>
</evidence>
<dbReference type="PANTHER" id="PTHR37461:SF1">
    <property type="entry name" value="ANTI-SIGMA-K FACTOR RSKA"/>
    <property type="match status" value="1"/>
</dbReference>
<comment type="caution">
    <text evidence="14">The sequence shown here is derived from an EMBL/GenBank/DDBJ whole genome shotgun (WGS) entry which is preliminary data.</text>
</comment>
<name>A0A7K1LGC9_9MICC</name>
<feature type="transmembrane region" description="Helical" evidence="12">
    <location>
        <begin position="103"/>
        <end position="126"/>
    </location>
</feature>
<feature type="compositionally biased region" description="Low complexity" evidence="11">
    <location>
        <begin position="137"/>
        <end position="147"/>
    </location>
</feature>
<feature type="compositionally biased region" description="Low complexity" evidence="11">
    <location>
        <begin position="85"/>
        <end position="96"/>
    </location>
</feature>
<evidence type="ECO:0000256" key="5">
    <source>
        <dbReference type="ARBA" id="ARBA00022989"/>
    </source>
</evidence>
<evidence type="ECO:0000313" key="14">
    <source>
        <dbReference type="EMBL" id="MUN54188.1"/>
    </source>
</evidence>
<evidence type="ECO:0000256" key="2">
    <source>
        <dbReference type="ARBA" id="ARBA00004236"/>
    </source>
</evidence>
<keyword evidence="7 12" id="KW-0472">Membrane</keyword>
<dbReference type="GO" id="GO:0016989">
    <property type="term" value="F:sigma factor antagonist activity"/>
    <property type="evidence" value="ECO:0007669"/>
    <property type="project" value="TreeGrafter"/>
</dbReference>
<keyword evidence="5 12" id="KW-1133">Transmembrane helix</keyword>
<dbReference type="PANTHER" id="PTHR37461">
    <property type="entry name" value="ANTI-SIGMA-K FACTOR RSKA"/>
    <property type="match status" value="1"/>
</dbReference>
<comment type="subcellular location">
    <subcellularLocation>
        <location evidence="2">Cell membrane</location>
    </subcellularLocation>
    <subcellularLocation>
        <location evidence="1">Membrane</location>
        <topology evidence="1">Single-pass membrane protein</topology>
    </subcellularLocation>
</comment>
<dbReference type="Gene3D" id="1.10.10.1320">
    <property type="entry name" value="Anti-sigma factor, zinc-finger domain"/>
    <property type="match status" value="1"/>
</dbReference>
<keyword evidence="4 12" id="KW-0812">Transmembrane</keyword>
<gene>
    <name evidence="14" type="ORF">GMA10_02970</name>
</gene>
<dbReference type="InterPro" id="IPR018764">
    <property type="entry name" value="RskA_C"/>
</dbReference>
<evidence type="ECO:0000256" key="7">
    <source>
        <dbReference type="ARBA" id="ARBA00023136"/>
    </source>
</evidence>
<protein>
    <recommendedName>
        <fullName evidence="10">Regulator of SigK</fullName>
    </recommendedName>
    <alternativeName>
        <fullName evidence="9">Sigma-K anti-sigma factor RskA</fullName>
    </alternativeName>
</protein>
<keyword evidence="6" id="KW-0805">Transcription regulation</keyword>
<dbReference type="Pfam" id="PF10099">
    <property type="entry name" value="RskA_C"/>
    <property type="match status" value="1"/>
</dbReference>
<dbReference type="OrthoDB" id="153510at2"/>
<feature type="region of interest" description="Disordered" evidence="11">
    <location>
        <begin position="135"/>
        <end position="157"/>
    </location>
</feature>
<dbReference type="Proteomes" id="UP000462152">
    <property type="component" value="Unassembled WGS sequence"/>
</dbReference>
<evidence type="ECO:0000256" key="3">
    <source>
        <dbReference type="ARBA" id="ARBA00022475"/>
    </source>
</evidence>
<evidence type="ECO:0000256" key="9">
    <source>
        <dbReference type="ARBA" id="ARBA00029829"/>
    </source>
</evidence>
<feature type="region of interest" description="Disordered" evidence="11">
    <location>
        <begin position="1"/>
        <end position="31"/>
    </location>
</feature>
<evidence type="ECO:0000259" key="13">
    <source>
        <dbReference type="Pfam" id="PF10099"/>
    </source>
</evidence>
<dbReference type="AlphaFoldDB" id="A0A7K1LGC9"/>
<keyword evidence="3" id="KW-1003">Cell membrane</keyword>
<feature type="region of interest" description="Disordered" evidence="11">
    <location>
        <begin position="52"/>
        <end position="100"/>
    </location>
</feature>
<reference evidence="14 15" key="1">
    <citation type="submission" date="2019-12" db="EMBL/GenBank/DDBJ databases">
        <authorList>
            <person name="Li J."/>
            <person name="Shi Y."/>
            <person name="Xu G."/>
            <person name="Xiao D."/>
            <person name="Ran X."/>
        </authorList>
    </citation>
    <scope>NUCLEOTIDE SEQUENCE [LARGE SCALE GENOMIC DNA]</scope>
    <source>
        <strain evidence="14 15">JCM 15915</strain>
    </source>
</reference>
<dbReference type="InterPro" id="IPR041916">
    <property type="entry name" value="Anti_sigma_zinc_sf"/>
</dbReference>
<dbReference type="InterPro" id="IPR051474">
    <property type="entry name" value="Anti-sigma-K/W_factor"/>
</dbReference>
<evidence type="ECO:0000313" key="15">
    <source>
        <dbReference type="Proteomes" id="UP000462152"/>
    </source>
</evidence>
<evidence type="ECO:0000256" key="10">
    <source>
        <dbReference type="ARBA" id="ARBA00030803"/>
    </source>
</evidence>
<evidence type="ECO:0000256" key="8">
    <source>
        <dbReference type="ARBA" id="ARBA00023163"/>
    </source>
</evidence>
<keyword evidence="15" id="KW-1185">Reference proteome</keyword>
<dbReference type="EMBL" id="WOGT01000001">
    <property type="protein sequence ID" value="MUN54188.1"/>
    <property type="molecule type" value="Genomic_DNA"/>
</dbReference>
<keyword evidence="8" id="KW-0804">Transcription</keyword>
<accession>A0A7K1LGC9</accession>